<dbReference type="AlphaFoldDB" id="A0A1H7CRA2"/>
<dbReference type="OrthoDB" id="7861405at2"/>
<evidence type="ECO:0000313" key="1">
    <source>
        <dbReference type="EMBL" id="SEJ91087.1"/>
    </source>
</evidence>
<sequence length="83" mass="9037">MTFITADAVAEMVGFETAAGFLAARRRLERQEDFPPPMPTCQRPLKWRTDAVQAWLDTAGIANPAAPTPIGANVVLLEEARKA</sequence>
<evidence type="ECO:0000313" key="2">
    <source>
        <dbReference type="Proteomes" id="UP000199379"/>
    </source>
</evidence>
<proteinExistence type="predicted"/>
<protein>
    <recommendedName>
        <fullName evidence="3">Transcriptional regulator, AlpA family</fullName>
    </recommendedName>
</protein>
<evidence type="ECO:0008006" key="3">
    <source>
        <dbReference type="Google" id="ProtNLM"/>
    </source>
</evidence>
<keyword evidence="2" id="KW-1185">Reference proteome</keyword>
<dbReference type="RefSeq" id="WP_092368603.1">
    <property type="nucleotide sequence ID" value="NZ_BMGV01000008.1"/>
</dbReference>
<dbReference type="Proteomes" id="UP000199379">
    <property type="component" value="Unassembled WGS sequence"/>
</dbReference>
<dbReference type="EMBL" id="FNYD01000008">
    <property type="protein sequence ID" value="SEJ91087.1"/>
    <property type="molecule type" value="Genomic_DNA"/>
</dbReference>
<dbReference type="STRING" id="1227549.SAMN05444007_108222"/>
<organism evidence="1 2">
    <name type="scientific">Cribrihabitans marinus</name>
    <dbReference type="NCBI Taxonomy" id="1227549"/>
    <lineage>
        <taxon>Bacteria</taxon>
        <taxon>Pseudomonadati</taxon>
        <taxon>Pseudomonadota</taxon>
        <taxon>Alphaproteobacteria</taxon>
        <taxon>Rhodobacterales</taxon>
        <taxon>Paracoccaceae</taxon>
        <taxon>Cribrihabitans</taxon>
    </lineage>
</organism>
<reference evidence="1 2" key="1">
    <citation type="submission" date="2016-10" db="EMBL/GenBank/DDBJ databases">
        <authorList>
            <person name="de Groot N.N."/>
        </authorList>
    </citation>
    <scope>NUCLEOTIDE SEQUENCE [LARGE SCALE GENOMIC DNA]</scope>
    <source>
        <strain evidence="1 2">DSM 29340</strain>
    </source>
</reference>
<name>A0A1H7CRA2_9RHOB</name>
<gene>
    <name evidence="1" type="ORF">SAMN05444007_108222</name>
</gene>
<accession>A0A1H7CRA2</accession>